<feature type="domain" description="TLC" evidence="7">
    <location>
        <begin position="71"/>
        <end position="262"/>
    </location>
</feature>
<evidence type="ECO:0000256" key="1">
    <source>
        <dbReference type="ARBA" id="ARBA00004141"/>
    </source>
</evidence>
<dbReference type="EMBL" id="HBGV01019191">
    <property type="protein sequence ID" value="CAD9517850.1"/>
    <property type="molecule type" value="Transcribed_RNA"/>
</dbReference>
<feature type="transmembrane region" description="Helical" evidence="6">
    <location>
        <begin position="66"/>
        <end position="87"/>
    </location>
</feature>
<feature type="compositionally biased region" description="Basic and acidic residues" evidence="5">
    <location>
        <begin position="290"/>
        <end position="306"/>
    </location>
</feature>
<evidence type="ECO:0000313" key="8">
    <source>
        <dbReference type="EMBL" id="CAD9517850.1"/>
    </source>
</evidence>
<dbReference type="Pfam" id="PF03798">
    <property type="entry name" value="TRAM_LAG1_CLN8"/>
    <property type="match status" value="1"/>
</dbReference>
<keyword evidence="2 6" id="KW-0812">Transmembrane</keyword>
<reference evidence="8" key="1">
    <citation type="submission" date="2021-01" db="EMBL/GenBank/DDBJ databases">
        <authorList>
            <person name="Corre E."/>
            <person name="Pelletier E."/>
            <person name="Niang G."/>
            <person name="Scheremetjew M."/>
            <person name="Finn R."/>
            <person name="Kale V."/>
            <person name="Holt S."/>
            <person name="Cochrane G."/>
            <person name="Meng A."/>
            <person name="Brown T."/>
            <person name="Cohen L."/>
        </authorList>
    </citation>
    <scope>NUCLEOTIDE SEQUENCE</scope>
    <source>
        <strain evidence="8">CCMP826</strain>
    </source>
</reference>
<feature type="transmembrane region" description="Helical" evidence="6">
    <location>
        <begin position="236"/>
        <end position="257"/>
    </location>
</feature>
<dbReference type="AlphaFoldDB" id="A0A7S2IH85"/>
<keyword evidence="3 6" id="KW-1133">Transmembrane helix</keyword>
<evidence type="ECO:0000256" key="3">
    <source>
        <dbReference type="ARBA" id="ARBA00022989"/>
    </source>
</evidence>
<evidence type="ECO:0000256" key="2">
    <source>
        <dbReference type="ARBA" id="ARBA00022692"/>
    </source>
</evidence>
<feature type="transmembrane region" description="Helical" evidence="6">
    <location>
        <begin position="194"/>
        <end position="220"/>
    </location>
</feature>
<feature type="transmembrane region" description="Helical" evidence="6">
    <location>
        <begin position="137"/>
        <end position="156"/>
    </location>
</feature>
<feature type="transmembrane region" description="Helical" evidence="6">
    <location>
        <begin position="107"/>
        <end position="125"/>
    </location>
</feature>
<dbReference type="PANTHER" id="PTHR13439:SF0">
    <property type="entry name" value="TOPOISOMERASE I DAMAGE AFFECTED PROTEIN 4"/>
    <property type="match status" value="1"/>
</dbReference>
<dbReference type="PANTHER" id="PTHR13439">
    <property type="entry name" value="CT120 PROTEIN"/>
    <property type="match status" value="1"/>
</dbReference>
<feature type="transmembrane region" description="Helical" evidence="6">
    <location>
        <begin position="27"/>
        <end position="45"/>
    </location>
</feature>
<sequence length="350" mass="39403">MTNTSLYDFFVEWRQRSNPWRESYNEGGGVFERSFLFSTVVFILLNEFGKSIGRRYGKPFSSRPGFIAGTLHCASTSAITIYLLLFQSGTLEDGNMKAGDFKVWQEVGLPLSIGYFVVDIFWYCFPKGDILMLVHHIIMCFCHYPVGHDAGAILAGAGDKHWVIWLSIVGYTSEVATVLMNYRWYLLQTLKEDWIGFALVNISIVISWAARVVLFSYLLIFEIGPRASDYMEAKQLLSYTFVVVGHFVIGVLSLYWLGLMCRGGIRGLIVFKKPKPTHDGSFTFGNDIGHEEDKNELSTKPMKDEAGGATKNAVSRRSPRATIAEESQAWVAGTLYDETIQTKKEVALNN</sequence>
<proteinExistence type="predicted"/>
<evidence type="ECO:0000256" key="5">
    <source>
        <dbReference type="SAM" id="MobiDB-lite"/>
    </source>
</evidence>
<name>A0A7S2IH85_9STRA</name>
<evidence type="ECO:0000256" key="6">
    <source>
        <dbReference type="SAM" id="Phobius"/>
    </source>
</evidence>
<keyword evidence="4 6" id="KW-0472">Membrane</keyword>
<protein>
    <recommendedName>
        <fullName evidence="7">TLC domain-containing protein</fullName>
    </recommendedName>
</protein>
<dbReference type="GO" id="GO:0016020">
    <property type="term" value="C:membrane"/>
    <property type="evidence" value="ECO:0007669"/>
    <property type="project" value="UniProtKB-SubCell"/>
</dbReference>
<dbReference type="InterPro" id="IPR006634">
    <property type="entry name" value="TLC-dom"/>
</dbReference>
<dbReference type="GO" id="GO:0055088">
    <property type="term" value="P:lipid homeostasis"/>
    <property type="evidence" value="ECO:0007669"/>
    <property type="project" value="TreeGrafter"/>
</dbReference>
<accession>A0A7S2IH85</accession>
<dbReference type="GO" id="GO:0005783">
    <property type="term" value="C:endoplasmic reticulum"/>
    <property type="evidence" value="ECO:0007669"/>
    <property type="project" value="TreeGrafter"/>
</dbReference>
<gene>
    <name evidence="8" type="ORF">HTAM1171_LOCUS11885</name>
</gene>
<evidence type="ECO:0000256" key="4">
    <source>
        <dbReference type="ARBA" id="ARBA00023136"/>
    </source>
</evidence>
<comment type="subcellular location">
    <subcellularLocation>
        <location evidence="1">Membrane</location>
        <topology evidence="1">Multi-pass membrane protein</topology>
    </subcellularLocation>
</comment>
<organism evidence="8">
    <name type="scientific">Helicotheca tamesis</name>
    <dbReference type="NCBI Taxonomy" id="374047"/>
    <lineage>
        <taxon>Eukaryota</taxon>
        <taxon>Sar</taxon>
        <taxon>Stramenopiles</taxon>
        <taxon>Ochrophyta</taxon>
        <taxon>Bacillariophyta</taxon>
        <taxon>Mediophyceae</taxon>
        <taxon>Lithodesmiophycidae</taxon>
        <taxon>Lithodesmiales</taxon>
        <taxon>Lithodesmiaceae</taxon>
        <taxon>Helicotheca</taxon>
    </lineage>
</organism>
<dbReference type="InterPro" id="IPR050846">
    <property type="entry name" value="TLCD"/>
</dbReference>
<feature type="transmembrane region" description="Helical" evidence="6">
    <location>
        <begin position="162"/>
        <end position="182"/>
    </location>
</feature>
<feature type="region of interest" description="Disordered" evidence="5">
    <location>
        <begin position="290"/>
        <end position="321"/>
    </location>
</feature>
<evidence type="ECO:0000259" key="7">
    <source>
        <dbReference type="Pfam" id="PF03798"/>
    </source>
</evidence>